<protein>
    <submittedName>
        <fullName evidence="1">Uncharacterized protein</fullName>
    </submittedName>
</protein>
<name>A0A1Y5HXK7_OSTTA</name>
<gene>
    <name evidence="1" type="ORF">BE221DRAFT_50882</name>
</gene>
<accession>A0A1Y5HXK7</accession>
<organism evidence="1">
    <name type="scientific">Ostreococcus tauri</name>
    <name type="common">Marine green alga</name>
    <dbReference type="NCBI Taxonomy" id="70448"/>
    <lineage>
        <taxon>Eukaryota</taxon>
        <taxon>Viridiplantae</taxon>
        <taxon>Chlorophyta</taxon>
        <taxon>Mamiellophyceae</taxon>
        <taxon>Mamiellales</taxon>
        <taxon>Bathycoccaceae</taxon>
        <taxon>Ostreococcus</taxon>
    </lineage>
</organism>
<feature type="non-terminal residue" evidence="1">
    <location>
        <position position="1"/>
    </location>
</feature>
<feature type="non-terminal residue" evidence="1">
    <location>
        <position position="51"/>
    </location>
</feature>
<evidence type="ECO:0000313" key="1">
    <source>
        <dbReference type="EMBL" id="OUS42006.1"/>
    </source>
</evidence>
<dbReference type="AlphaFoldDB" id="A0A1Y5HXK7"/>
<sequence length="51" mass="5584">RHRVTARTAPARGSRKSAPHESIYLLRGVIPVPDSSIHTLFTSRASKAMSL</sequence>
<dbReference type="EMBL" id="KZ155839">
    <property type="protein sequence ID" value="OUS42006.1"/>
    <property type="molecule type" value="Genomic_DNA"/>
</dbReference>
<proteinExistence type="predicted"/>
<reference evidence="1" key="1">
    <citation type="submission" date="2017-04" db="EMBL/GenBank/DDBJ databases">
        <title>Population genomics of picophytoplankton unveils novel chromosome hypervariability.</title>
        <authorList>
            <consortium name="DOE Joint Genome Institute"/>
            <person name="Blanc-Mathieu R."/>
            <person name="Krasovec M."/>
            <person name="Hebrard M."/>
            <person name="Yau S."/>
            <person name="Desgranges E."/>
            <person name="Martin J."/>
            <person name="Schackwitz W."/>
            <person name="Kuo A."/>
            <person name="Salin G."/>
            <person name="Donnadieu C."/>
            <person name="Desdevises Y."/>
            <person name="Sanchez-Ferandin S."/>
            <person name="Moreau H."/>
            <person name="Rivals E."/>
            <person name="Grigoriev I.V."/>
            <person name="Grimsley N."/>
            <person name="Eyre-Walker A."/>
            <person name="Piganeau G."/>
        </authorList>
    </citation>
    <scope>NUCLEOTIDE SEQUENCE [LARGE SCALE GENOMIC DNA]</scope>
    <source>
        <strain evidence="1">RCC 1115</strain>
    </source>
</reference>
<dbReference type="Proteomes" id="UP000195557">
    <property type="component" value="Unassembled WGS sequence"/>
</dbReference>